<sequence>MTSATPPGPRPEPDAAAVTEAADAADDGSTADGGGTGDGGWRIFRGDGRSRRATLPPAPPWRRFRQPGESGEAGGPARPPLPYLISDSHADVVNAALHLRRPLLVTGPAGTGKSSLARAVAHELGLGALLRWPVNSRSTVQEALYQYDAIGRLRETTLSRDRGEAEPSIGSFVRLGPLGTALVPAERPRALLVDEMDKGDVDLPNDLLTVFEEGVFEIPELVRLPEEQSRIRVFTADGDDTVEVDRGRVQCTEFPVVVITSNGERDFPPAFLRRCIRLDLPVPDEERLRAIVAAHLGEDALREADELLQAFLRRRAPGELATDQLLNAVFLRSGGVDLDADGLLDAVLHQLTGTV</sequence>
<protein>
    <submittedName>
        <fullName evidence="3">ATPase AAA</fullName>
    </submittedName>
</protein>
<evidence type="ECO:0000256" key="1">
    <source>
        <dbReference type="SAM" id="MobiDB-lite"/>
    </source>
</evidence>
<reference evidence="3 4" key="1">
    <citation type="submission" date="2019-06" db="EMBL/GenBank/DDBJ databases">
        <title>Whole genome shotgun sequence of Streptomyces cacaoi subsp. cacaoi NBRC 12748.</title>
        <authorList>
            <person name="Hosoyama A."/>
            <person name="Uohara A."/>
            <person name="Ohji S."/>
            <person name="Ichikawa N."/>
        </authorList>
    </citation>
    <scope>NUCLEOTIDE SEQUENCE [LARGE SCALE GENOMIC DNA]</scope>
    <source>
        <strain evidence="3 4">NBRC 12748</strain>
    </source>
</reference>
<feature type="compositionally biased region" description="Pro residues" evidence="1">
    <location>
        <begin position="1"/>
        <end position="10"/>
    </location>
</feature>
<dbReference type="SMART" id="SM00382">
    <property type="entry name" value="AAA"/>
    <property type="match status" value="1"/>
</dbReference>
<feature type="domain" description="AAA+ ATPase" evidence="2">
    <location>
        <begin position="99"/>
        <end position="286"/>
    </location>
</feature>
<dbReference type="EMBL" id="BJMM01000102">
    <property type="protein sequence ID" value="GEB54292.1"/>
    <property type="molecule type" value="Genomic_DNA"/>
</dbReference>
<dbReference type="SUPFAM" id="SSF52540">
    <property type="entry name" value="P-loop containing nucleoside triphosphate hydrolases"/>
    <property type="match status" value="1"/>
</dbReference>
<dbReference type="Gene3D" id="3.40.50.300">
    <property type="entry name" value="P-loop containing nucleotide triphosphate hydrolases"/>
    <property type="match status" value="1"/>
</dbReference>
<dbReference type="AlphaFoldDB" id="A0A4Y3R9G6"/>
<feature type="region of interest" description="Disordered" evidence="1">
    <location>
        <begin position="1"/>
        <end position="79"/>
    </location>
</feature>
<evidence type="ECO:0000313" key="4">
    <source>
        <dbReference type="Proteomes" id="UP000319210"/>
    </source>
</evidence>
<dbReference type="InterPro" id="IPR011704">
    <property type="entry name" value="ATPase_dyneun-rel_AAA"/>
</dbReference>
<evidence type="ECO:0000259" key="2">
    <source>
        <dbReference type="SMART" id="SM00382"/>
    </source>
</evidence>
<dbReference type="InterPro" id="IPR027417">
    <property type="entry name" value="P-loop_NTPase"/>
</dbReference>
<dbReference type="RefSeq" id="WP_086815650.1">
    <property type="nucleotide sequence ID" value="NZ_BJMM01000102.1"/>
</dbReference>
<dbReference type="InterPro" id="IPR003593">
    <property type="entry name" value="AAA+_ATPase"/>
</dbReference>
<feature type="compositionally biased region" description="Gly residues" evidence="1">
    <location>
        <begin position="31"/>
        <end position="40"/>
    </location>
</feature>
<dbReference type="OrthoDB" id="9783370at2"/>
<dbReference type="GO" id="GO:0016887">
    <property type="term" value="F:ATP hydrolysis activity"/>
    <property type="evidence" value="ECO:0007669"/>
    <property type="project" value="InterPro"/>
</dbReference>
<dbReference type="Pfam" id="PF07728">
    <property type="entry name" value="AAA_5"/>
    <property type="match status" value="1"/>
</dbReference>
<dbReference type="GO" id="GO:0005524">
    <property type="term" value="F:ATP binding"/>
    <property type="evidence" value="ECO:0007669"/>
    <property type="project" value="InterPro"/>
</dbReference>
<keyword evidence="4" id="KW-1185">Reference proteome</keyword>
<comment type="caution">
    <text evidence="3">The sequence shown here is derived from an EMBL/GenBank/DDBJ whole genome shotgun (WGS) entry which is preliminary data.</text>
</comment>
<proteinExistence type="predicted"/>
<evidence type="ECO:0000313" key="3">
    <source>
        <dbReference type="EMBL" id="GEB54292.1"/>
    </source>
</evidence>
<organism evidence="3 4">
    <name type="scientific">Streptomyces cacaoi</name>
    <dbReference type="NCBI Taxonomy" id="1898"/>
    <lineage>
        <taxon>Bacteria</taxon>
        <taxon>Bacillati</taxon>
        <taxon>Actinomycetota</taxon>
        <taxon>Actinomycetes</taxon>
        <taxon>Kitasatosporales</taxon>
        <taxon>Streptomycetaceae</taxon>
        <taxon>Streptomyces</taxon>
    </lineage>
</organism>
<dbReference type="CDD" id="cd00009">
    <property type="entry name" value="AAA"/>
    <property type="match status" value="1"/>
</dbReference>
<accession>A0A4Y3R9G6</accession>
<name>A0A4Y3R9G6_STRCI</name>
<dbReference type="Proteomes" id="UP000319210">
    <property type="component" value="Unassembled WGS sequence"/>
</dbReference>
<feature type="compositionally biased region" description="Low complexity" evidence="1">
    <location>
        <begin position="14"/>
        <end position="30"/>
    </location>
</feature>
<gene>
    <name evidence="3" type="ORF">SCA03_68430</name>
</gene>